<keyword evidence="10 16" id="KW-0560">Oxidoreductase</keyword>
<evidence type="ECO:0000256" key="5">
    <source>
        <dbReference type="ARBA" id="ARBA00012109"/>
    </source>
</evidence>
<keyword evidence="6 15" id="KW-0349">Heme</keyword>
<name>A0A9J7DU31_SPOLT</name>
<dbReference type="CDD" id="cd11056">
    <property type="entry name" value="CYP6-like"/>
    <property type="match status" value="1"/>
</dbReference>
<evidence type="ECO:0000256" key="12">
    <source>
        <dbReference type="ARBA" id="ARBA00023033"/>
    </source>
</evidence>
<dbReference type="InterPro" id="IPR002401">
    <property type="entry name" value="Cyt_P450_E_grp-I"/>
</dbReference>
<keyword evidence="7 15" id="KW-0479">Metal-binding</keyword>
<dbReference type="GO" id="GO:0005506">
    <property type="term" value="F:iron ion binding"/>
    <property type="evidence" value="ECO:0007669"/>
    <property type="project" value="InterPro"/>
</dbReference>
<dbReference type="GO" id="GO:0020037">
    <property type="term" value="F:heme binding"/>
    <property type="evidence" value="ECO:0007669"/>
    <property type="project" value="InterPro"/>
</dbReference>
<evidence type="ECO:0000256" key="13">
    <source>
        <dbReference type="ARBA" id="ARBA00023136"/>
    </source>
</evidence>
<dbReference type="PROSITE" id="PS00086">
    <property type="entry name" value="CYTOCHROME_P450"/>
    <property type="match status" value="1"/>
</dbReference>
<dbReference type="InterPro" id="IPR036396">
    <property type="entry name" value="Cyt_P450_sf"/>
</dbReference>
<comment type="subcellular location">
    <subcellularLocation>
        <location evidence="3">Endoplasmic reticulum membrane</location>
        <topology evidence="3">Peripheral membrane protein</topology>
    </subcellularLocation>
    <subcellularLocation>
        <location evidence="2">Microsome membrane</location>
        <topology evidence="2">Peripheral membrane protein</topology>
    </subcellularLocation>
</comment>
<evidence type="ECO:0000256" key="8">
    <source>
        <dbReference type="ARBA" id="ARBA00022824"/>
    </source>
</evidence>
<proteinExistence type="inferred from homology"/>
<evidence type="ECO:0000256" key="10">
    <source>
        <dbReference type="ARBA" id="ARBA00023002"/>
    </source>
</evidence>
<keyword evidence="17" id="KW-1185">Reference proteome</keyword>
<dbReference type="OrthoDB" id="2789670at2759"/>
<feature type="binding site" description="axial binding residue" evidence="15">
    <location>
        <position position="443"/>
    </location>
    <ligand>
        <name>heme</name>
        <dbReference type="ChEBI" id="CHEBI:30413"/>
    </ligand>
    <ligandPart>
        <name>Fe</name>
        <dbReference type="ChEBI" id="CHEBI:18248"/>
    </ligandPart>
</feature>
<dbReference type="GO" id="GO:0005789">
    <property type="term" value="C:endoplasmic reticulum membrane"/>
    <property type="evidence" value="ECO:0007669"/>
    <property type="project" value="UniProtKB-SubCell"/>
</dbReference>
<evidence type="ECO:0000256" key="3">
    <source>
        <dbReference type="ARBA" id="ARBA00004406"/>
    </source>
</evidence>
<dbReference type="GO" id="GO:0016712">
    <property type="term" value="F:oxidoreductase activity, acting on paired donors, with incorporation or reduction of molecular oxygen, reduced flavin or flavoprotein as one donor, and incorporation of one atom of oxygen"/>
    <property type="evidence" value="ECO:0007669"/>
    <property type="project" value="UniProtKB-EC"/>
</dbReference>
<dbReference type="InterPro" id="IPR001128">
    <property type="entry name" value="Cyt_P450"/>
</dbReference>
<evidence type="ECO:0000313" key="17">
    <source>
        <dbReference type="Proteomes" id="UP000301870"/>
    </source>
</evidence>
<dbReference type="RefSeq" id="XP_022816152.1">
    <property type="nucleotide sequence ID" value="XM_022960384.1"/>
</dbReference>
<dbReference type="Pfam" id="PF00067">
    <property type="entry name" value="p450"/>
    <property type="match status" value="1"/>
</dbReference>
<dbReference type="SUPFAM" id="SSF48264">
    <property type="entry name" value="Cytochrome P450"/>
    <property type="match status" value="1"/>
</dbReference>
<evidence type="ECO:0000256" key="1">
    <source>
        <dbReference type="ARBA" id="ARBA00001971"/>
    </source>
</evidence>
<protein>
    <recommendedName>
        <fullName evidence="5">unspecific monooxygenase</fullName>
        <ecNumber evidence="5">1.14.14.1</ecNumber>
    </recommendedName>
</protein>
<gene>
    <name evidence="18" type="primary">LOC111349308</name>
</gene>
<keyword evidence="9" id="KW-0492">Microsome</keyword>
<accession>A0A9J7DU31</accession>
<evidence type="ECO:0000256" key="7">
    <source>
        <dbReference type="ARBA" id="ARBA00022723"/>
    </source>
</evidence>
<keyword evidence="12 16" id="KW-0503">Monooxygenase</keyword>
<comment type="catalytic activity">
    <reaction evidence="14">
        <text>an organic molecule + reduced [NADPH--hemoprotein reductase] + O2 = an alcohol + oxidized [NADPH--hemoprotein reductase] + H2O + H(+)</text>
        <dbReference type="Rhea" id="RHEA:17149"/>
        <dbReference type="Rhea" id="RHEA-COMP:11964"/>
        <dbReference type="Rhea" id="RHEA-COMP:11965"/>
        <dbReference type="ChEBI" id="CHEBI:15377"/>
        <dbReference type="ChEBI" id="CHEBI:15378"/>
        <dbReference type="ChEBI" id="CHEBI:15379"/>
        <dbReference type="ChEBI" id="CHEBI:30879"/>
        <dbReference type="ChEBI" id="CHEBI:57618"/>
        <dbReference type="ChEBI" id="CHEBI:58210"/>
        <dbReference type="ChEBI" id="CHEBI:142491"/>
        <dbReference type="EC" id="1.14.14.1"/>
    </reaction>
</comment>
<keyword evidence="8" id="KW-0256">Endoplasmic reticulum</keyword>
<sequence>MFLPVILFGLVVLLLFTYLYKTGQYNESYWKKRGVKFYDRSKAIGPYWEFLTTKRALFEILGDIYKEYKDEPAVGIGQLSTPALFVIHPKNVQQVLQTDFQAFHHRGMESVEGDQLSDNILFMNGPRWKLMRKSMSPLFTASKLKNMYYIMDKSAQDFVSYLKGNPKKRGSDIYGTLTTFCNAAICGAVFGIGSESTFDSPFIKLAENMSATKLKNVLRFAIIGMSPKIANMLGIKLFKEHEDYFISSIAEVIRKREAENVKRHDFADLCITLQKNGTLKDETTGCTIEPTTGLLSAQALFFFAAGVEPCAVVLFSVLTLLSCHPEILEKVHKEIDEKFEKYNGQITYDVINEMEYVDKVLSEATRILPPNGYVTRQCVQDTVLEVGNIKVEKGTKIFTPIYQIHHDPRFYPEPVVFDPERFSKDRKPSDEIFMPFGMGNRMCLGARYAKLQVLAGLVHALRHFTVKSNANMNNLIFQKHILNVKPNNVDIKLVPRNKN</sequence>
<organism evidence="17 18">
    <name type="scientific">Spodoptera litura</name>
    <name type="common">Asian cotton leafworm</name>
    <dbReference type="NCBI Taxonomy" id="69820"/>
    <lineage>
        <taxon>Eukaryota</taxon>
        <taxon>Metazoa</taxon>
        <taxon>Ecdysozoa</taxon>
        <taxon>Arthropoda</taxon>
        <taxon>Hexapoda</taxon>
        <taxon>Insecta</taxon>
        <taxon>Pterygota</taxon>
        <taxon>Neoptera</taxon>
        <taxon>Endopterygota</taxon>
        <taxon>Lepidoptera</taxon>
        <taxon>Glossata</taxon>
        <taxon>Ditrysia</taxon>
        <taxon>Noctuoidea</taxon>
        <taxon>Noctuidae</taxon>
        <taxon>Amphipyrinae</taxon>
        <taxon>Spodoptera</taxon>
    </lineage>
</organism>
<evidence type="ECO:0000256" key="15">
    <source>
        <dbReference type="PIRSR" id="PIRSR602401-1"/>
    </source>
</evidence>
<evidence type="ECO:0000256" key="14">
    <source>
        <dbReference type="ARBA" id="ARBA00047827"/>
    </source>
</evidence>
<evidence type="ECO:0000256" key="2">
    <source>
        <dbReference type="ARBA" id="ARBA00004174"/>
    </source>
</evidence>
<evidence type="ECO:0000256" key="11">
    <source>
        <dbReference type="ARBA" id="ARBA00023004"/>
    </source>
</evidence>
<keyword evidence="13" id="KW-0472">Membrane</keyword>
<dbReference type="AlphaFoldDB" id="A0A9J7DU31"/>
<comment type="similarity">
    <text evidence="4 16">Belongs to the cytochrome P450 family.</text>
</comment>
<evidence type="ECO:0000313" key="18">
    <source>
        <dbReference type="RefSeq" id="XP_022816152.1"/>
    </source>
</evidence>
<keyword evidence="11 15" id="KW-0408">Iron</keyword>
<dbReference type="GeneID" id="111349308"/>
<dbReference type="EC" id="1.14.14.1" evidence="5"/>
<dbReference type="Proteomes" id="UP000301870">
    <property type="component" value="Chromosome 9"/>
</dbReference>
<comment type="cofactor">
    <cofactor evidence="1 15">
        <name>heme</name>
        <dbReference type="ChEBI" id="CHEBI:30413"/>
    </cofactor>
</comment>
<evidence type="ECO:0000256" key="6">
    <source>
        <dbReference type="ARBA" id="ARBA00022617"/>
    </source>
</evidence>
<dbReference type="KEGG" id="sliu:111349308"/>
<dbReference type="PANTHER" id="PTHR24292:SF54">
    <property type="entry name" value="CYP9F3-RELATED"/>
    <property type="match status" value="1"/>
</dbReference>
<dbReference type="PRINTS" id="PR00463">
    <property type="entry name" value="EP450I"/>
</dbReference>
<evidence type="ECO:0000256" key="9">
    <source>
        <dbReference type="ARBA" id="ARBA00022848"/>
    </source>
</evidence>
<dbReference type="InterPro" id="IPR017972">
    <property type="entry name" value="Cyt_P450_CS"/>
</dbReference>
<dbReference type="PANTHER" id="PTHR24292">
    <property type="entry name" value="CYTOCHROME P450"/>
    <property type="match status" value="1"/>
</dbReference>
<dbReference type="PRINTS" id="PR00385">
    <property type="entry name" value="P450"/>
</dbReference>
<evidence type="ECO:0000256" key="4">
    <source>
        <dbReference type="ARBA" id="ARBA00010617"/>
    </source>
</evidence>
<reference evidence="18" key="1">
    <citation type="submission" date="2025-08" db="UniProtKB">
        <authorList>
            <consortium name="RefSeq"/>
        </authorList>
    </citation>
    <scope>IDENTIFICATION</scope>
    <source>
        <strain evidence="18">Ishihara</strain>
        <tissue evidence="18">Whole body</tissue>
    </source>
</reference>
<dbReference type="Gene3D" id="1.10.630.10">
    <property type="entry name" value="Cytochrome P450"/>
    <property type="match status" value="1"/>
</dbReference>
<evidence type="ECO:0000256" key="16">
    <source>
        <dbReference type="RuleBase" id="RU000461"/>
    </source>
</evidence>
<dbReference type="InterPro" id="IPR050476">
    <property type="entry name" value="Insect_CytP450_Detox"/>
</dbReference>